<dbReference type="EMBL" id="JBHSLW010000018">
    <property type="protein sequence ID" value="MFC5420667.1"/>
    <property type="molecule type" value="Genomic_DNA"/>
</dbReference>
<gene>
    <name evidence="3" type="ORF">ACFPOB_13960</name>
</gene>
<evidence type="ECO:0000256" key="1">
    <source>
        <dbReference type="SAM" id="MobiDB-lite"/>
    </source>
</evidence>
<dbReference type="Gene3D" id="3.30.420.10">
    <property type="entry name" value="Ribonuclease H-like superfamily/Ribonuclease H"/>
    <property type="match status" value="1"/>
</dbReference>
<feature type="domain" description="Integrase catalytic" evidence="2">
    <location>
        <begin position="1"/>
        <end position="110"/>
    </location>
</feature>
<dbReference type="PROSITE" id="PS50994">
    <property type="entry name" value="INTEGRASE"/>
    <property type="match status" value="1"/>
</dbReference>
<reference evidence="4" key="1">
    <citation type="journal article" date="2019" name="Int. J. Syst. Evol. Microbiol.">
        <title>The Global Catalogue of Microorganisms (GCM) 10K type strain sequencing project: providing services to taxonomists for standard genome sequencing and annotation.</title>
        <authorList>
            <consortium name="The Broad Institute Genomics Platform"/>
            <consortium name="The Broad Institute Genome Sequencing Center for Infectious Disease"/>
            <person name="Wu L."/>
            <person name="Ma J."/>
        </authorList>
    </citation>
    <scope>NUCLEOTIDE SEQUENCE [LARGE SCALE GENOMIC DNA]</scope>
    <source>
        <strain evidence="4">NCAIM B.01391</strain>
    </source>
</reference>
<protein>
    <submittedName>
        <fullName evidence="3">Transposase</fullName>
    </submittedName>
</protein>
<dbReference type="Proteomes" id="UP001596053">
    <property type="component" value="Unassembled WGS sequence"/>
</dbReference>
<dbReference type="InterPro" id="IPR001584">
    <property type="entry name" value="Integrase_cat-core"/>
</dbReference>
<dbReference type="Pfam" id="PF13683">
    <property type="entry name" value="rve_3"/>
    <property type="match status" value="1"/>
</dbReference>
<keyword evidence="4" id="KW-1185">Reference proteome</keyword>
<feature type="region of interest" description="Disordered" evidence="1">
    <location>
        <begin position="1"/>
        <end position="21"/>
    </location>
</feature>
<dbReference type="RefSeq" id="WP_377799066.1">
    <property type="nucleotide sequence ID" value="NZ_JBHSLW010000018.1"/>
</dbReference>
<evidence type="ECO:0000313" key="3">
    <source>
        <dbReference type="EMBL" id="MFC5420667.1"/>
    </source>
</evidence>
<dbReference type="PANTHER" id="PTHR47515:SF1">
    <property type="entry name" value="BLR2054 PROTEIN"/>
    <property type="match status" value="1"/>
</dbReference>
<dbReference type="InterPro" id="IPR036397">
    <property type="entry name" value="RNaseH_sf"/>
</dbReference>
<accession>A0ABW0ISK0</accession>
<sequence>RSRASSKSTRPIPTCSRDPTVRRRRTAAYAAWLQETGVEWHYIAPGKPTQNAFVESFNGRFRDECLNDTLFSTLVEARSAITSWKEDYNRHRPHSALGNITPAEFALKSTLEKQAA</sequence>
<name>A0ABW0ISK0_9HYPH</name>
<feature type="non-terminal residue" evidence="3">
    <location>
        <position position="1"/>
    </location>
</feature>
<comment type="caution">
    <text evidence="3">The sequence shown here is derived from an EMBL/GenBank/DDBJ whole genome shotgun (WGS) entry which is preliminary data.</text>
</comment>
<feature type="compositionally biased region" description="Polar residues" evidence="1">
    <location>
        <begin position="1"/>
        <end position="11"/>
    </location>
</feature>
<dbReference type="SUPFAM" id="SSF53098">
    <property type="entry name" value="Ribonuclease H-like"/>
    <property type="match status" value="1"/>
</dbReference>
<dbReference type="InterPro" id="IPR012337">
    <property type="entry name" value="RNaseH-like_sf"/>
</dbReference>
<evidence type="ECO:0000259" key="2">
    <source>
        <dbReference type="PROSITE" id="PS50994"/>
    </source>
</evidence>
<organism evidence="3 4">
    <name type="scientific">Bosea eneae</name>
    <dbReference type="NCBI Taxonomy" id="151454"/>
    <lineage>
        <taxon>Bacteria</taxon>
        <taxon>Pseudomonadati</taxon>
        <taxon>Pseudomonadota</taxon>
        <taxon>Alphaproteobacteria</taxon>
        <taxon>Hyphomicrobiales</taxon>
        <taxon>Boseaceae</taxon>
        <taxon>Bosea</taxon>
    </lineage>
</organism>
<dbReference type="PANTHER" id="PTHR47515">
    <property type="entry name" value="LOW CALCIUM RESPONSE LOCUS PROTEIN T"/>
    <property type="match status" value="1"/>
</dbReference>
<evidence type="ECO:0000313" key="4">
    <source>
        <dbReference type="Proteomes" id="UP001596053"/>
    </source>
</evidence>
<proteinExistence type="predicted"/>